<accession>A0AAD9WBR8</accession>
<sequence length="154" mass="16696">MTRTTLASPMARLPLRSTCLATSRSMVMLARTLRRSRRAVVERATGATLVMRFLTTSSISPTLVADPTRPATPTTSRTSRPSSSSTSPSLSLRSPFTVPRTPSSLRPTLPPLPVVFLSTRILPRAPKYLISTMSLGHDEGFHTSHSGVAHRTLT</sequence>
<organism evidence="2 3">
    <name type="scientific">Phomopsis amygdali</name>
    <name type="common">Fusicoccum amygdali</name>
    <dbReference type="NCBI Taxonomy" id="1214568"/>
    <lineage>
        <taxon>Eukaryota</taxon>
        <taxon>Fungi</taxon>
        <taxon>Dikarya</taxon>
        <taxon>Ascomycota</taxon>
        <taxon>Pezizomycotina</taxon>
        <taxon>Sordariomycetes</taxon>
        <taxon>Sordariomycetidae</taxon>
        <taxon>Diaporthales</taxon>
        <taxon>Diaporthaceae</taxon>
        <taxon>Diaporthe</taxon>
    </lineage>
</organism>
<dbReference type="AlphaFoldDB" id="A0AAD9WBR8"/>
<evidence type="ECO:0000256" key="1">
    <source>
        <dbReference type="SAM" id="MobiDB-lite"/>
    </source>
</evidence>
<comment type="caution">
    <text evidence="2">The sequence shown here is derived from an EMBL/GenBank/DDBJ whole genome shotgun (WGS) entry which is preliminary data.</text>
</comment>
<feature type="compositionally biased region" description="Low complexity" evidence="1">
    <location>
        <begin position="67"/>
        <end position="107"/>
    </location>
</feature>
<proteinExistence type="predicted"/>
<gene>
    <name evidence="2" type="ORF">N8I77_002387</name>
</gene>
<evidence type="ECO:0000313" key="3">
    <source>
        <dbReference type="Proteomes" id="UP001265746"/>
    </source>
</evidence>
<dbReference type="Proteomes" id="UP001265746">
    <property type="component" value="Unassembled WGS sequence"/>
</dbReference>
<reference evidence="2" key="1">
    <citation type="submission" date="2023-06" db="EMBL/GenBank/DDBJ databases">
        <authorList>
            <person name="Noh H."/>
        </authorList>
    </citation>
    <scope>NUCLEOTIDE SEQUENCE</scope>
    <source>
        <strain evidence="2">DUCC20226</strain>
    </source>
</reference>
<protein>
    <submittedName>
        <fullName evidence="2">Uncharacterized protein</fullName>
    </submittedName>
</protein>
<keyword evidence="3" id="KW-1185">Reference proteome</keyword>
<feature type="region of interest" description="Disordered" evidence="1">
    <location>
        <begin position="61"/>
        <end position="108"/>
    </location>
</feature>
<name>A0AAD9WBR8_PHOAM</name>
<evidence type="ECO:0000313" key="2">
    <source>
        <dbReference type="EMBL" id="KAK2615649.1"/>
    </source>
</evidence>
<dbReference type="EMBL" id="JAUJFL010000001">
    <property type="protein sequence ID" value="KAK2615649.1"/>
    <property type="molecule type" value="Genomic_DNA"/>
</dbReference>